<dbReference type="InterPro" id="IPR010982">
    <property type="entry name" value="Lambda_DNA-bd_dom_sf"/>
</dbReference>
<comment type="caution">
    <text evidence="3">The sequence shown here is derived from an EMBL/GenBank/DDBJ whole genome shotgun (WGS) entry which is preliminary data.</text>
</comment>
<dbReference type="CDD" id="cd00093">
    <property type="entry name" value="HTH_XRE"/>
    <property type="match status" value="1"/>
</dbReference>
<sequence length="110" mass="12526">MNKKQIGRNIQRIRQVQNITQAELAEMVHLSVVHISHIETGASMPSLPTLLDICNALEATPNDILLGQYCTPDIEMLVKENPNAEPITQEDKLLMQNIYNYLKTKNKKKK</sequence>
<dbReference type="PANTHER" id="PTHR46797">
    <property type="entry name" value="HTH-TYPE TRANSCRIPTIONAL REGULATOR"/>
    <property type="match status" value="1"/>
</dbReference>
<dbReference type="SUPFAM" id="SSF47413">
    <property type="entry name" value="lambda repressor-like DNA-binding domains"/>
    <property type="match status" value="1"/>
</dbReference>
<evidence type="ECO:0000313" key="4">
    <source>
        <dbReference type="Proteomes" id="UP000637513"/>
    </source>
</evidence>
<dbReference type="InterPro" id="IPR001387">
    <property type="entry name" value="Cro/C1-type_HTH"/>
</dbReference>
<dbReference type="EMBL" id="JACRSW010000001">
    <property type="protein sequence ID" value="MBC8556188.1"/>
    <property type="molecule type" value="Genomic_DNA"/>
</dbReference>
<evidence type="ECO:0000259" key="2">
    <source>
        <dbReference type="PROSITE" id="PS50943"/>
    </source>
</evidence>
<protein>
    <submittedName>
        <fullName evidence="3">Helix-turn-helix transcriptional regulator</fullName>
    </submittedName>
</protein>
<organism evidence="3 4">
    <name type="scientific">Jutongia hominis</name>
    <dbReference type="NCBI Taxonomy" id="2763664"/>
    <lineage>
        <taxon>Bacteria</taxon>
        <taxon>Bacillati</taxon>
        <taxon>Bacillota</taxon>
        <taxon>Clostridia</taxon>
        <taxon>Lachnospirales</taxon>
        <taxon>Lachnospiraceae</taxon>
        <taxon>Jutongia</taxon>
    </lineage>
</organism>
<dbReference type="Proteomes" id="UP000637513">
    <property type="component" value="Unassembled WGS sequence"/>
</dbReference>
<evidence type="ECO:0000256" key="1">
    <source>
        <dbReference type="ARBA" id="ARBA00023125"/>
    </source>
</evidence>
<gene>
    <name evidence="3" type="ORF">H8700_00430</name>
</gene>
<dbReference type="Gene3D" id="1.10.260.40">
    <property type="entry name" value="lambda repressor-like DNA-binding domains"/>
    <property type="match status" value="1"/>
</dbReference>
<feature type="domain" description="HTH cro/C1-type" evidence="2">
    <location>
        <begin position="10"/>
        <end position="64"/>
    </location>
</feature>
<keyword evidence="1" id="KW-0238">DNA-binding</keyword>
<proteinExistence type="predicted"/>
<dbReference type="PROSITE" id="PS50943">
    <property type="entry name" value="HTH_CROC1"/>
    <property type="match status" value="1"/>
</dbReference>
<dbReference type="RefSeq" id="WP_249302153.1">
    <property type="nucleotide sequence ID" value="NZ_JACRSW010000001.1"/>
</dbReference>
<reference evidence="3 4" key="1">
    <citation type="submission" date="2020-08" db="EMBL/GenBank/DDBJ databases">
        <title>Genome public.</title>
        <authorList>
            <person name="Liu C."/>
            <person name="Sun Q."/>
        </authorList>
    </citation>
    <scope>NUCLEOTIDE SEQUENCE [LARGE SCALE GENOMIC DNA]</scope>
    <source>
        <strain evidence="3 4">BX3</strain>
    </source>
</reference>
<dbReference type="SMART" id="SM00530">
    <property type="entry name" value="HTH_XRE"/>
    <property type="match status" value="1"/>
</dbReference>
<dbReference type="InterPro" id="IPR050807">
    <property type="entry name" value="TransReg_Diox_bact_type"/>
</dbReference>
<dbReference type="PANTHER" id="PTHR46797:SF1">
    <property type="entry name" value="METHYLPHOSPHONATE SYNTHASE"/>
    <property type="match status" value="1"/>
</dbReference>
<evidence type="ECO:0000313" key="3">
    <source>
        <dbReference type="EMBL" id="MBC8556188.1"/>
    </source>
</evidence>
<name>A0ABR7MQX7_9FIRM</name>
<dbReference type="Pfam" id="PF01381">
    <property type="entry name" value="HTH_3"/>
    <property type="match status" value="1"/>
</dbReference>
<accession>A0ABR7MQX7</accession>
<keyword evidence="4" id="KW-1185">Reference proteome</keyword>